<keyword evidence="2" id="KW-1133">Transmembrane helix</keyword>
<feature type="transmembrane region" description="Helical" evidence="2">
    <location>
        <begin position="39"/>
        <end position="61"/>
    </location>
</feature>
<evidence type="ECO:0000313" key="4">
    <source>
        <dbReference type="EMBL" id="MFL0246123.1"/>
    </source>
</evidence>
<evidence type="ECO:0000313" key="5">
    <source>
        <dbReference type="Proteomes" id="UP001623591"/>
    </source>
</evidence>
<feature type="transmembrane region" description="Helical" evidence="2">
    <location>
        <begin position="131"/>
        <end position="153"/>
    </location>
</feature>
<keyword evidence="5" id="KW-1185">Reference proteome</keyword>
<evidence type="ECO:0000259" key="3">
    <source>
        <dbReference type="Pfam" id="PF05569"/>
    </source>
</evidence>
<dbReference type="Pfam" id="PF14172">
    <property type="entry name" value="DUF4309"/>
    <property type="match status" value="1"/>
</dbReference>
<dbReference type="CDD" id="cd07341">
    <property type="entry name" value="M56_BlaR1_MecR1_like"/>
    <property type="match status" value="1"/>
</dbReference>
<dbReference type="EMBL" id="JBJHZZ010000001">
    <property type="protein sequence ID" value="MFL0246123.1"/>
    <property type="molecule type" value="Genomic_DNA"/>
</dbReference>
<feature type="region of interest" description="Disordered" evidence="1">
    <location>
        <begin position="352"/>
        <end position="384"/>
    </location>
</feature>
<dbReference type="InterPro" id="IPR025453">
    <property type="entry name" value="DUF4309"/>
</dbReference>
<dbReference type="PANTHER" id="PTHR34978">
    <property type="entry name" value="POSSIBLE SENSOR-TRANSDUCER PROTEIN BLAR"/>
    <property type="match status" value="1"/>
</dbReference>
<keyword evidence="2" id="KW-0472">Membrane</keyword>
<dbReference type="Proteomes" id="UP001623591">
    <property type="component" value="Unassembled WGS sequence"/>
</dbReference>
<dbReference type="InterPro" id="IPR008756">
    <property type="entry name" value="Peptidase_M56"/>
</dbReference>
<dbReference type="PANTHER" id="PTHR34978:SF3">
    <property type="entry name" value="SLR0241 PROTEIN"/>
    <property type="match status" value="1"/>
</dbReference>
<dbReference type="Gene3D" id="3.30.2010.10">
    <property type="entry name" value="Metalloproteases ('zincins'), catalytic domain"/>
    <property type="match status" value="1"/>
</dbReference>
<evidence type="ECO:0000256" key="2">
    <source>
        <dbReference type="SAM" id="Phobius"/>
    </source>
</evidence>
<name>A0ABW8T0N1_9CLOT</name>
<organism evidence="4 5">
    <name type="scientific">Candidatus Clostridium stratigraminis</name>
    <dbReference type="NCBI Taxonomy" id="3381661"/>
    <lineage>
        <taxon>Bacteria</taxon>
        <taxon>Bacillati</taxon>
        <taxon>Bacillota</taxon>
        <taxon>Clostridia</taxon>
        <taxon>Eubacteriales</taxon>
        <taxon>Clostridiaceae</taxon>
        <taxon>Clostridium</taxon>
    </lineage>
</organism>
<feature type="compositionally biased region" description="Polar residues" evidence="1">
    <location>
        <begin position="352"/>
        <end position="361"/>
    </location>
</feature>
<gene>
    <name evidence="4" type="ORF">ACJDUG_03910</name>
</gene>
<dbReference type="Pfam" id="PF05569">
    <property type="entry name" value="Peptidase_M56"/>
    <property type="match status" value="1"/>
</dbReference>
<comment type="caution">
    <text evidence="4">The sequence shown here is derived from an EMBL/GenBank/DDBJ whole genome shotgun (WGS) entry which is preliminary data.</text>
</comment>
<proteinExistence type="predicted"/>
<feature type="domain" description="Peptidase M56" evidence="3">
    <location>
        <begin position="10"/>
        <end position="300"/>
    </location>
</feature>
<feature type="transmembrane region" description="Helical" evidence="2">
    <location>
        <begin position="235"/>
        <end position="258"/>
    </location>
</feature>
<protein>
    <submittedName>
        <fullName evidence="4">M56 family metallopeptidase</fullName>
    </submittedName>
</protein>
<reference evidence="4 5" key="1">
    <citation type="submission" date="2024-11" db="EMBL/GenBank/DDBJ databases">
        <authorList>
            <person name="Heng Y.C."/>
            <person name="Lim A.C.H."/>
            <person name="Lee J.K.Y."/>
            <person name="Kittelmann S."/>
        </authorList>
    </citation>
    <scope>NUCLEOTIDE SEQUENCE [LARGE SCALE GENOMIC DNA]</scope>
    <source>
        <strain evidence="4 5">WILCCON 0185</strain>
    </source>
</reference>
<evidence type="ECO:0000256" key="1">
    <source>
        <dbReference type="SAM" id="MobiDB-lite"/>
    </source>
</evidence>
<sequence>MNLAKLFYYIFSLSLMGSILTIGLIIVKGIFRDKLSASFHYYVWFLLILRLLIPFTPSAAFTTFNFIPYNKPVIELQPSIPSTAAVNSQPTAVSNKDNLSTKSNASALNMKNNPTQGSSPNNLFTFSTLSFVWIIGVIITFSYIILVNGVLLLKSKKLQACQSKELLQILEECKSILNSNPKVEVVYDNSIKSPAIFGLLHPKISISQQLISKLTPEELRYIFLHELSHLKREDLLVNALVLTLQSIYWFNPLIWYALHQMKQDCEIACDAKALAALKPEDYKKYGQTIIKLFQLLSEPHWIPGTLGFVSKFNRRRIVMISSFKKTTIKWTAAAITLTLLAGCSSINNPVKSTISAPNQNEASNNGQQNSNTNNNSNSVSTSTSAGAGTSIYGDGVYGFRVSLPADWRGFTAVNSLWQGFAVHGGTNKVAETGPMISLRNPKWTPKTPMQDIPIMIFTINQWNSLQKDEFHIGAAPINPSELGRNNKYVFALPARYNFAFLPGYKEVETILNGKPLTTTNLDNEATDYIALNLTDIIKFAKEGKVTNGYCDFLVKTNTIDDVEKKFGKADKTDWVAAAKGSYATYNKYNIVFGFNKGNQIFEIRDTNIEIKSITLSKVKAVLGAPAYDAKISGEEIIGYIASPEFKVEMVFPMPSKDNPDPVMDHYNVFYPAGTVNSMSNDPGRQW</sequence>
<keyword evidence="2" id="KW-0812">Transmembrane</keyword>
<feature type="transmembrane region" description="Helical" evidence="2">
    <location>
        <begin position="6"/>
        <end position="27"/>
    </location>
</feature>
<dbReference type="InterPro" id="IPR052173">
    <property type="entry name" value="Beta-lactam_resp_regulator"/>
</dbReference>
<accession>A0ABW8T0N1</accession>
<dbReference type="RefSeq" id="WP_406768577.1">
    <property type="nucleotide sequence ID" value="NZ_JBJHZZ010000001.1"/>
</dbReference>
<feature type="compositionally biased region" description="Low complexity" evidence="1">
    <location>
        <begin position="362"/>
        <end position="384"/>
    </location>
</feature>